<feature type="compositionally biased region" description="Basic and acidic residues" evidence="1">
    <location>
        <begin position="521"/>
        <end position="533"/>
    </location>
</feature>
<dbReference type="Proteomes" id="UP000594262">
    <property type="component" value="Unplaced"/>
</dbReference>
<name>A0A7M5URK0_9CNID</name>
<evidence type="ECO:0000313" key="4">
    <source>
        <dbReference type="Proteomes" id="UP000594262"/>
    </source>
</evidence>
<protein>
    <submittedName>
        <fullName evidence="3">Uncharacterized protein</fullName>
    </submittedName>
</protein>
<reference evidence="3" key="1">
    <citation type="submission" date="2021-01" db="UniProtKB">
        <authorList>
            <consortium name="EnsemblMetazoa"/>
        </authorList>
    </citation>
    <scope>IDENTIFICATION</scope>
</reference>
<keyword evidence="2" id="KW-0732">Signal</keyword>
<dbReference type="Gene3D" id="2.120.10.30">
    <property type="entry name" value="TolB, C-terminal domain"/>
    <property type="match status" value="1"/>
</dbReference>
<evidence type="ECO:0000256" key="1">
    <source>
        <dbReference type="SAM" id="MobiDB-lite"/>
    </source>
</evidence>
<dbReference type="Gene3D" id="2.10.25.10">
    <property type="entry name" value="Laminin"/>
    <property type="match status" value="1"/>
</dbReference>
<dbReference type="AlphaFoldDB" id="A0A7M5URK0"/>
<feature type="region of interest" description="Disordered" evidence="1">
    <location>
        <begin position="415"/>
        <end position="533"/>
    </location>
</feature>
<dbReference type="InterPro" id="IPR011042">
    <property type="entry name" value="6-blade_b-propeller_TolB-like"/>
</dbReference>
<feature type="chain" id="PRO_5029538197" evidence="2">
    <location>
        <begin position="24"/>
        <end position="533"/>
    </location>
</feature>
<feature type="signal peptide" evidence="2">
    <location>
        <begin position="1"/>
        <end position="23"/>
    </location>
</feature>
<keyword evidence="4" id="KW-1185">Reference proteome</keyword>
<evidence type="ECO:0000256" key="2">
    <source>
        <dbReference type="SAM" id="SignalP"/>
    </source>
</evidence>
<organism evidence="3 4">
    <name type="scientific">Clytia hemisphaerica</name>
    <dbReference type="NCBI Taxonomy" id="252671"/>
    <lineage>
        <taxon>Eukaryota</taxon>
        <taxon>Metazoa</taxon>
        <taxon>Cnidaria</taxon>
        <taxon>Hydrozoa</taxon>
        <taxon>Hydroidolina</taxon>
        <taxon>Leptothecata</taxon>
        <taxon>Obeliida</taxon>
        <taxon>Clytiidae</taxon>
        <taxon>Clytia</taxon>
    </lineage>
</organism>
<feature type="compositionally biased region" description="Basic and acidic residues" evidence="1">
    <location>
        <begin position="476"/>
        <end position="487"/>
    </location>
</feature>
<accession>A0A7M5URK0</accession>
<dbReference type="SUPFAM" id="SSF63825">
    <property type="entry name" value="YWTD domain"/>
    <property type="match status" value="1"/>
</dbReference>
<proteinExistence type="predicted"/>
<evidence type="ECO:0000313" key="3">
    <source>
        <dbReference type="EnsemblMetazoa" id="CLYHEMP003369.1"/>
    </source>
</evidence>
<sequence length="533" mass="60883">MAAMKYLLCFLVFISVYQYQVLAQESCNSDKRGGGCEMFCRNVTQNQTACDCKAPSELSADGKSCHMKPHLVYGVIDSLVFVENDTVNEKIPTHKWLLKKTDYIVHYITQDYEGSRIFCVYSAGGRSYKIDMIRIGKRTREFMMEFENEYLYGIAYDHIEQEVFVAGEKSIHRVIDFDRSDRNTISQIFLKNITARSISIDSKSRLMFLGVNEADLIRINMTDKTRTTIFKSNINSKIKAITLDRTADKIFWTSDEFRNDIDVNNNKNDTLWMMNYDGTCIEFIDKEESKTPISIVFWQGFLYWSDSQSKRIYKTSIEEKETEEMEIQLDANVFTIDFYGNPENYMGQWSQWAEVNQTQTNSTICRRNCVPLNQTYYTNKTCFKQDMSKFINSCGVDPVEKPACSVGSSRDPTGIKFSNEVDDDDDSSLRAAPKGFDSVPAQGCREPGTQKDGHTVIPLNQRRENDYGQLSKYAKRQGEDDPNHDICSKSGPGGHVGTKPTPTSSDYAVKVDGYSTPNTSETREQAETLFKVD</sequence>
<dbReference type="EnsemblMetazoa" id="CLYHEMT003369.1">
    <property type="protein sequence ID" value="CLYHEMP003369.1"/>
    <property type="gene ID" value="CLYHEMG003369"/>
</dbReference>